<name>A0A7I7PIH4_9MYCO</name>
<dbReference type="GO" id="GO:0005524">
    <property type="term" value="F:ATP binding"/>
    <property type="evidence" value="ECO:0007669"/>
    <property type="project" value="UniProtKB-KW"/>
</dbReference>
<dbReference type="PANTHER" id="PTHR36510:SF1">
    <property type="entry name" value="GLUTAMATE--CYSTEINE LIGASE 2-RELATED"/>
    <property type="match status" value="1"/>
</dbReference>
<evidence type="ECO:0000313" key="8">
    <source>
        <dbReference type="Proteomes" id="UP000192374"/>
    </source>
</evidence>
<evidence type="ECO:0000256" key="3">
    <source>
        <dbReference type="ARBA" id="ARBA00022840"/>
    </source>
</evidence>
<reference evidence="6" key="3">
    <citation type="submission" date="2020-02" db="EMBL/GenBank/DDBJ databases">
        <authorList>
            <person name="Matsumoto Y."/>
            <person name="Motooka D."/>
            <person name="Nakamura S."/>
        </authorList>
    </citation>
    <scope>NUCLEOTIDE SEQUENCE</scope>
    <source>
        <strain evidence="6">JCM 16367</strain>
    </source>
</reference>
<dbReference type="PANTHER" id="PTHR36510">
    <property type="entry name" value="GLUTAMATE--CYSTEINE LIGASE 2-RELATED"/>
    <property type="match status" value="1"/>
</dbReference>
<evidence type="ECO:0000256" key="1">
    <source>
        <dbReference type="ARBA" id="ARBA00022598"/>
    </source>
</evidence>
<proteinExistence type="inferred from homology"/>
<comment type="catalytic activity">
    <reaction evidence="4 5">
        <text>L-cysteine + L-glutamate + ATP = gamma-L-glutamyl-L-cysteine + ADP + phosphate + H(+)</text>
        <dbReference type="Rhea" id="RHEA:13285"/>
        <dbReference type="ChEBI" id="CHEBI:15378"/>
        <dbReference type="ChEBI" id="CHEBI:29985"/>
        <dbReference type="ChEBI" id="CHEBI:30616"/>
        <dbReference type="ChEBI" id="CHEBI:35235"/>
        <dbReference type="ChEBI" id="CHEBI:43474"/>
        <dbReference type="ChEBI" id="CHEBI:58173"/>
        <dbReference type="ChEBI" id="CHEBI:456216"/>
        <dbReference type="EC" id="6.3.2.2"/>
    </reaction>
</comment>
<dbReference type="InterPro" id="IPR006336">
    <property type="entry name" value="GCS2"/>
</dbReference>
<dbReference type="InterPro" id="IPR050141">
    <property type="entry name" value="GCL_type2/YbdK_subfam"/>
</dbReference>
<dbReference type="Pfam" id="PF04107">
    <property type="entry name" value="GCS2"/>
    <property type="match status" value="1"/>
</dbReference>
<evidence type="ECO:0000313" key="6">
    <source>
        <dbReference type="EMBL" id="BBY08438.1"/>
    </source>
</evidence>
<dbReference type="InterPro" id="IPR014746">
    <property type="entry name" value="Gln_synth/guanido_kin_cat_dom"/>
</dbReference>
<dbReference type="RefSeq" id="WP_139797720.1">
    <property type="nucleotide sequence ID" value="NZ_AP022583.1"/>
</dbReference>
<evidence type="ECO:0000256" key="4">
    <source>
        <dbReference type="ARBA" id="ARBA00048819"/>
    </source>
</evidence>
<keyword evidence="2 5" id="KW-0547">Nucleotide-binding</keyword>
<comment type="similarity">
    <text evidence="5">Belongs to the glutamate--cysteine ligase type 2 family. YbdK subfamily.</text>
</comment>
<dbReference type="KEGG" id="mnv:MNVI_37560"/>
<protein>
    <recommendedName>
        <fullName evidence="5">Putative glutamate--cysteine ligase 2</fullName>
        <ecNumber evidence="5">6.3.2.2</ecNumber>
    </recommendedName>
    <alternativeName>
        <fullName evidence="5">Gamma-glutamylcysteine synthetase 2</fullName>
        <shortName evidence="5">GCS 2</shortName>
        <shortName evidence="5">Gamma-GCS 2</shortName>
    </alternativeName>
</protein>
<dbReference type="EMBL" id="MVIC01000004">
    <property type="protein sequence ID" value="ORB17435.1"/>
    <property type="molecule type" value="Genomic_DNA"/>
</dbReference>
<organism evidence="6 9">
    <name type="scientific">Mycobacterium noviomagense</name>
    <dbReference type="NCBI Taxonomy" id="459858"/>
    <lineage>
        <taxon>Bacteria</taxon>
        <taxon>Bacillati</taxon>
        <taxon>Actinomycetota</taxon>
        <taxon>Actinomycetes</taxon>
        <taxon>Mycobacteriales</taxon>
        <taxon>Mycobacteriaceae</taxon>
        <taxon>Mycobacterium</taxon>
    </lineage>
</organism>
<gene>
    <name evidence="7" type="ORF">BST37_04465</name>
    <name evidence="6" type="ORF">MNVI_37560</name>
</gene>
<dbReference type="EMBL" id="AP022583">
    <property type="protein sequence ID" value="BBY08438.1"/>
    <property type="molecule type" value="Genomic_DNA"/>
</dbReference>
<dbReference type="EC" id="6.3.2.2" evidence="5"/>
<dbReference type="Proteomes" id="UP000466894">
    <property type="component" value="Chromosome"/>
</dbReference>
<evidence type="ECO:0000313" key="7">
    <source>
        <dbReference type="EMBL" id="ORB17435.1"/>
    </source>
</evidence>
<keyword evidence="3 5" id="KW-0067">ATP-binding</keyword>
<evidence type="ECO:0000256" key="2">
    <source>
        <dbReference type="ARBA" id="ARBA00022741"/>
    </source>
</evidence>
<dbReference type="Gene3D" id="3.30.590.20">
    <property type="match status" value="1"/>
</dbReference>
<dbReference type="NCBIfam" id="NF010041">
    <property type="entry name" value="PRK13517.1-1"/>
    <property type="match status" value="1"/>
</dbReference>
<dbReference type="NCBIfam" id="TIGR02050">
    <property type="entry name" value="gshA_cyan_rel"/>
    <property type="match status" value="1"/>
</dbReference>
<dbReference type="GO" id="GO:0042398">
    <property type="term" value="P:modified amino acid biosynthetic process"/>
    <property type="evidence" value="ECO:0007669"/>
    <property type="project" value="InterPro"/>
</dbReference>
<keyword evidence="8" id="KW-1185">Reference proteome</keyword>
<dbReference type="Proteomes" id="UP000192374">
    <property type="component" value="Unassembled WGS sequence"/>
</dbReference>
<comment type="function">
    <text evidence="5">ATP-dependent carboxylate-amine ligase which exhibits weak glutamate--cysteine ligase activity.</text>
</comment>
<dbReference type="OrthoDB" id="9803842at2"/>
<evidence type="ECO:0000313" key="9">
    <source>
        <dbReference type="Proteomes" id="UP000466894"/>
    </source>
</evidence>
<evidence type="ECO:0000256" key="5">
    <source>
        <dbReference type="HAMAP-Rule" id="MF_01609"/>
    </source>
</evidence>
<accession>A0A7I7PIH4</accession>
<dbReference type="AlphaFoldDB" id="A0A7I7PIH4"/>
<reference evidence="6 9" key="2">
    <citation type="journal article" date="2019" name="Emerg. Microbes Infect.">
        <title>Comprehensive subspecies identification of 175 nontuberculous mycobacteria species based on 7547 genomic profiles.</title>
        <authorList>
            <person name="Matsumoto Y."/>
            <person name="Kinjo T."/>
            <person name="Motooka D."/>
            <person name="Nabeya D."/>
            <person name="Jung N."/>
            <person name="Uechi K."/>
            <person name="Horii T."/>
            <person name="Iida T."/>
            <person name="Fujita J."/>
            <person name="Nakamura S."/>
        </authorList>
    </citation>
    <scope>NUCLEOTIDE SEQUENCE [LARGE SCALE GENOMIC DNA]</scope>
    <source>
        <strain evidence="6 9">JCM 16367</strain>
    </source>
</reference>
<dbReference type="GO" id="GO:0004357">
    <property type="term" value="F:glutamate-cysteine ligase activity"/>
    <property type="evidence" value="ECO:0007669"/>
    <property type="project" value="UniProtKB-EC"/>
</dbReference>
<keyword evidence="1 5" id="KW-0436">Ligase</keyword>
<dbReference type="SUPFAM" id="SSF55931">
    <property type="entry name" value="Glutamine synthetase/guanido kinase"/>
    <property type="match status" value="1"/>
</dbReference>
<sequence>MPEHPTVGVEEEFLLIGADNEPAPANRSVADKARARGVELQLELTTCQVETTTGVFATSGELRDELLRLRRIAADAAGACDVRLLAIGLPPYLSQEFPVTDTPRYRQIGDRYGMLAREQGVCGCHVHVEVPDRQSAVEVSNRLLPWLPLLLALTANSAVYRNAETGYASWRSILWGRWPAAGPPPFFDSVDHYDDTVRMLIDTDTVLDDGMIYWDVRPSARYPTIEVRVADVPSTVAETVLLATLVRAAVMTALDEMRCGEPALRVPADVLRAAYWKAAHDGLDGQAMDLAGDRRLVPTRRLLIDFVDRIAPALHSLGEHKRVISELARLSEEGNGAMRQLRAWRMRGDPADVVAAAEQATLA</sequence>
<dbReference type="HAMAP" id="MF_01609">
    <property type="entry name" value="Glu_cys_ligase_2"/>
    <property type="match status" value="1"/>
</dbReference>
<reference evidence="7 8" key="1">
    <citation type="submission" date="2017-02" db="EMBL/GenBank/DDBJ databases">
        <title>The new phylogeny of genus Mycobacterium.</title>
        <authorList>
            <person name="Tortoli E."/>
            <person name="Trovato A."/>
            <person name="Cirillo D.M."/>
        </authorList>
    </citation>
    <scope>NUCLEOTIDE SEQUENCE [LARGE SCALE GENOMIC DNA]</scope>
    <source>
        <strain evidence="7 8">DSM 45145</strain>
    </source>
</reference>
<dbReference type="InterPro" id="IPR011793">
    <property type="entry name" value="YbdK"/>
</dbReference>